<dbReference type="Gene3D" id="3.40.50.150">
    <property type="entry name" value="Vaccinia Virus protein VP39"/>
    <property type="match status" value="1"/>
</dbReference>
<feature type="compositionally biased region" description="Basic and acidic residues" evidence="7">
    <location>
        <begin position="35"/>
        <end position="47"/>
    </location>
</feature>
<accession>A0A841PWT7</accession>
<dbReference type="Proteomes" id="UP000568839">
    <property type="component" value="Unassembled WGS sequence"/>
</dbReference>
<feature type="binding site" evidence="6">
    <location>
        <position position="248"/>
    </location>
    <ligand>
        <name>S-adenosyl-L-methionine</name>
        <dbReference type="ChEBI" id="CHEBI:59789"/>
    </ligand>
</feature>
<dbReference type="EC" id="2.1.1.-" evidence="6"/>
<sequence>MNWTECQVHTTQEASEAVANLLIEQGSNGVVVEDASDRKNQQARESDEIGQPMTEHLPNEGVVLKAYFPADEVLAQRMESVRLRLDDLRHRSGWEVGSISISTAEVKEEDWAQAWKKYYKPVQVSPTLTIAPSWEDYQPKQGETVIELDPGMAFGTGTHPTTLLCLQALERIVHNHNKVIDIGTGSGILSIAAAKFGAASVYAYDNDAVAVRVANENMRINNVNNRVSIVESDLFSNTEEKADIVVANLLADIIIRMAPSVQTHLRPAGYLLVSGIIQNKKEDVREALEQEGFTVAEVLEMEDWVALLLKVS</sequence>
<gene>
    <name evidence="6" type="primary">prmA</name>
    <name evidence="8" type="ORF">HNR44_000772</name>
</gene>
<comment type="catalytic activity">
    <reaction evidence="6">
        <text>L-lysyl-[protein] + 3 S-adenosyl-L-methionine = N(6),N(6),N(6)-trimethyl-L-lysyl-[protein] + 3 S-adenosyl-L-homocysteine + 3 H(+)</text>
        <dbReference type="Rhea" id="RHEA:54192"/>
        <dbReference type="Rhea" id="RHEA-COMP:9752"/>
        <dbReference type="Rhea" id="RHEA-COMP:13826"/>
        <dbReference type="ChEBI" id="CHEBI:15378"/>
        <dbReference type="ChEBI" id="CHEBI:29969"/>
        <dbReference type="ChEBI" id="CHEBI:57856"/>
        <dbReference type="ChEBI" id="CHEBI:59789"/>
        <dbReference type="ChEBI" id="CHEBI:61961"/>
    </reaction>
</comment>
<dbReference type="GO" id="GO:0008276">
    <property type="term" value="F:protein methyltransferase activity"/>
    <property type="evidence" value="ECO:0007669"/>
    <property type="project" value="UniProtKB-UniRule"/>
</dbReference>
<dbReference type="GO" id="GO:0032259">
    <property type="term" value="P:methylation"/>
    <property type="evidence" value="ECO:0007669"/>
    <property type="project" value="UniProtKB-KW"/>
</dbReference>
<evidence type="ECO:0000313" key="9">
    <source>
        <dbReference type="Proteomes" id="UP000568839"/>
    </source>
</evidence>
<dbReference type="SUPFAM" id="SSF53335">
    <property type="entry name" value="S-adenosyl-L-methionine-dependent methyltransferases"/>
    <property type="match status" value="1"/>
</dbReference>
<organism evidence="8 9">
    <name type="scientific">Geomicrobium halophilum</name>
    <dbReference type="NCBI Taxonomy" id="549000"/>
    <lineage>
        <taxon>Bacteria</taxon>
        <taxon>Bacillati</taxon>
        <taxon>Bacillota</taxon>
        <taxon>Bacilli</taxon>
        <taxon>Bacillales</taxon>
        <taxon>Geomicrobium</taxon>
    </lineage>
</organism>
<dbReference type="PANTHER" id="PTHR43648">
    <property type="entry name" value="ELECTRON TRANSFER FLAVOPROTEIN BETA SUBUNIT LYSINE METHYLTRANSFERASE"/>
    <property type="match status" value="1"/>
</dbReference>
<feature type="binding site" evidence="6">
    <location>
        <position position="162"/>
    </location>
    <ligand>
        <name>S-adenosyl-L-methionine</name>
        <dbReference type="ChEBI" id="CHEBI:59789"/>
    </ligand>
</feature>
<evidence type="ECO:0000256" key="6">
    <source>
        <dbReference type="HAMAP-Rule" id="MF_00735"/>
    </source>
</evidence>
<dbReference type="InterPro" id="IPR029063">
    <property type="entry name" value="SAM-dependent_MTases_sf"/>
</dbReference>
<dbReference type="GO" id="GO:0005840">
    <property type="term" value="C:ribosome"/>
    <property type="evidence" value="ECO:0007669"/>
    <property type="project" value="UniProtKB-KW"/>
</dbReference>
<name>A0A841PWT7_9BACL</name>
<reference evidence="8 9" key="1">
    <citation type="submission" date="2020-08" db="EMBL/GenBank/DDBJ databases">
        <title>Genomic Encyclopedia of Type Strains, Phase IV (KMG-IV): sequencing the most valuable type-strain genomes for metagenomic binning, comparative biology and taxonomic classification.</title>
        <authorList>
            <person name="Goeker M."/>
        </authorList>
    </citation>
    <scope>NUCLEOTIDE SEQUENCE [LARGE SCALE GENOMIC DNA]</scope>
    <source>
        <strain evidence="8 9">DSM 21769</strain>
    </source>
</reference>
<dbReference type="RefSeq" id="WP_184402763.1">
    <property type="nucleotide sequence ID" value="NZ_JACHHJ010000001.1"/>
</dbReference>
<evidence type="ECO:0000256" key="5">
    <source>
        <dbReference type="ARBA" id="ARBA00022691"/>
    </source>
</evidence>
<protein>
    <recommendedName>
        <fullName evidence="6">Ribosomal protein L11 methyltransferase</fullName>
        <shortName evidence="6">L11 Mtase</shortName>
        <ecNumber evidence="6">2.1.1.-</ecNumber>
    </recommendedName>
</protein>
<comment type="function">
    <text evidence="6">Methylates ribosomal protein L11.</text>
</comment>
<evidence type="ECO:0000256" key="7">
    <source>
        <dbReference type="SAM" id="MobiDB-lite"/>
    </source>
</evidence>
<evidence type="ECO:0000256" key="1">
    <source>
        <dbReference type="ARBA" id="ARBA00009741"/>
    </source>
</evidence>
<comment type="caution">
    <text evidence="8">The sequence shown here is derived from an EMBL/GenBank/DDBJ whole genome shotgun (WGS) entry which is preliminary data.</text>
</comment>
<keyword evidence="4 6" id="KW-0808">Transferase</keyword>
<feature type="binding site" evidence="6">
    <location>
        <position position="205"/>
    </location>
    <ligand>
        <name>S-adenosyl-L-methionine</name>
        <dbReference type="ChEBI" id="CHEBI:59789"/>
    </ligand>
</feature>
<proteinExistence type="inferred from homology"/>
<keyword evidence="2 6" id="KW-0963">Cytoplasm</keyword>
<dbReference type="GO" id="GO:0005737">
    <property type="term" value="C:cytoplasm"/>
    <property type="evidence" value="ECO:0007669"/>
    <property type="project" value="UniProtKB-SubCell"/>
</dbReference>
<evidence type="ECO:0000256" key="3">
    <source>
        <dbReference type="ARBA" id="ARBA00022603"/>
    </source>
</evidence>
<dbReference type="AlphaFoldDB" id="A0A841PWT7"/>
<keyword evidence="8" id="KW-0689">Ribosomal protein</keyword>
<keyword evidence="8" id="KW-0687">Ribonucleoprotein</keyword>
<comment type="subcellular location">
    <subcellularLocation>
        <location evidence="6">Cytoplasm</location>
    </subcellularLocation>
</comment>
<dbReference type="EMBL" id="JACHHJ010000001">
    <property type="protein sequence ID" value="MBB6448823.1"/>
    <property type="molecule type" value="Genomic_DNA"/>
</dbReference>
<keyword evidence="5 6" id="KW-0949">S-adenosyl-L-methionine</keyword>
<feature type="region of interest" description="Disordered" evidence="7">
    <location>
        <begin position="32"/>
        <end position="54"/>
    </location>
</feature>
<dbReference type="CDD" id="cd02440">
    <property type="entry name" value="AdoMet_MTases"/>
    <property type="match status" value="1"/>
</dbReference>
<feature type="binding site" evidence="6">
    <location>
        <position position="183"/>
    </location>
    <ligand>
        <name>S-adenosyl-L-methionine</name>
        <dbReference type="ChEBI" id="CHEBI:59789"/>
    </ligand>
</feature>
<dbReference type="PANTHER" id="PTHR43648:SF1">
    <property type="entry name" value="ELECTRON TRANSFER FLAVOPROTEIN BETA SUBUNIT LYSINE METHYLTRANSFERASE"/>
    <property type="match status" value="1"/>
</dbReference>
<dbReference type="InterPro" id="IPR050078">
    <property type="entry name" value="Ribosomal_L11_MeTrfase_PrmA"/>
</dbReference>
<keyword evidence="9" id="KW-1185">Reference proteome</keyword>
<comment type="similarity">
    <text evidence="1 6">Belongs to the methyltransferase superfamily. PrmA family.</text>
</comment>
<dbReference type="NCBIfam" id="TIGR00406">
    <property type="entry name" value="prmA"/>
    <property type="match status" value="1"/>
</dbReference>
<keyword evidence="3 6" id="KW-0489">Methyltransferase</keyword>
<dbReference type="Pfam" id="PF06325">
    <property type="entry name" value="PrmA"/>
    <property type="match status" value="1"/>
</dbReference>
<evidence type="ECO:0000313" key="8">
    <source>
        <dbReference type="EMBL" id="MBB6448823.1"/>
    </source>
</evidence>
<evidence type="ECO:0000256" key="4">
    <source>
        <dbReference type="ARBA" id="ARBA00022679"/>
    </source>
</evidence>
<evidence type="ECO:0000256" key="2">
    <source>
        <dbReference type="ARBA" id="ARBA00022490"/>
    </source>
</evidence>
<dbReference type="HAMAP" id="MF_00735">
    <property type="entry name" value="Methyltr_PrmA"/>
    <property type="match status" value="1"/>
</dbReference>
<dbReference type="PIRSF" id="PIRSF000401">
    <property type="entry name" value="RPL11_MTase"/>
    <property type="match status" value="1"/>
</dbReference>
<dbReference type="InterPro" id="IPR004498">
    <property type="entry name" value="Ribosomal_PrmA_MeTrfase"/>
</dbReference>